<accession>A0AAD3CZK8</accession>
<dbReference type="AlphaFoldDB" id="A0AAD3CZK8"/>
<keyword evidence="4 6" id="KW-0560">Oxidoreductase</keyword>
<dbReference type="InterPro" id="IPR013766">
    <property type="entry name" value="Thioredoxin_domain"/>
</dbReference>
<dbReference type="GO" id="GO:0042744">
    <property type="term" value="P:hydrogen peroxide catabolic process"/>
    <property type="evidence" value="ECO:0007669"/>
    <property type="project" value="TreeGrafter"/>
</dbReference>
<dbReference type="InterPro" id="IPR037944">
    <property type="entry name" value="PRX5-like"/>
</dbReference>
<dbReference type="GO" id="GO:0008379">
    <property type="term" value="F:thioredoxin peroxidase activity"/>
    <property type="evidence" value="ECO:0007669"/>
    <property type="project" value="InterPro"/>
</dbReference>
<dbReference type="PANTHER" id="PTHR10430:SF16">
    <property type="entry name" value="PEROXIREDOXIN-5, MITOCHONDRIAL"/>
    <property type="match status" value="1"/>
</dbReference>
<dbReference type="CDD" id="cd03013">
    <property type="entry name" value="PRX5_like"/>
    <property type="match status" value="1"/>
</dbReference>
<dbReference type="PANTHER" id="PTHR10430">
    <property type="entry name" value="PEROXIREDOXIN"/>
    <property type="match status" value="1"/>
</dbReference>
<dbReference type="InterPro" id="IPR013740">
    <property type="entry name" value="Redoxin"/>
</dbReference>
<keyword evidence="3 6" id="KW-0049">Antioxidant</keyword>
<dbReference type="GO" id="GO:0034599">
    <property type="term" value="P:cellular response to oxidative stress"/>
    <property type="evidence" value="ECO:0007669"/>
    <property type="project" value="InterPro"/>
</dbReference>
<dbReference type="SUPFAM" id="SSF52833">
    <property type="entry name" value="Thioredoxin-like"/>
    <property type="match status" value="1"/>
</dbReference>
<feature type="domain" description="Thioredoxin" evidence="8">
    <location>
        <begin position="39"/>
        <end position="206"/>
    </location>
</feature>
<reference evidence="9 10" key="1">
    <citation type="journal article" date="2021" name="Sci. Rep.">
        <title>The genome of the diatom Chaetoceros tenuissimus carries an ancient integrated fragment of an extant virus.</title>
        <authorList>
            <person name="Hongo Y."/>
            <person name="Kimura K."/>
            <person name="Takaki Y."/>
            <person name="Yoshida Y."/>
            <person name="Baba S."/>
            <person name="Kobayashi G."/>
            <person name="Nagasaki K."/>
            <person name="Hano T."/>
            <person name="Tomaru Y."/>
        </authorList>
    </citation>
    <scope>NUCLEOTIDE SEQUENCE [LARGE SCALE GENOMIC DNA]</scope>
    <source>
        <strain evidence="9 10">NIES-3715</strain>
    </source>
</reference>
<keyword evidence="6" id="KW-0676">Redox-active center</keyword>
<keyword evidence="7" id="KW-0732">Signal</keyword>
<evidence type="ECO:0000256" key="4">
    <source>
        <dbReference type="ARBA" id="ARBA00023002"/>
    </source>
</evidence>
<dbReference type="PROSITE" id="PS51352">
    <property type="entry name" value="THIOREDOXIN_2"/>
    <property type="match status" value="1"/>
</dbReference>
<protein>
    <submittedName>
        <fullName evidence="9">Peroxiredoxin</fullName>
    </submittedName>
</protein>
<evidence type="ECO:0000256" key="3">
    <source>
        <dbReference type="ARBA" id="ARBA00022862"/>
    </source>
</evidence>
<evidence type="ECO:0000313" key="10">
    <source>
        <dbReference type="Proteomes" id="UP001054902"/>
    </source>
</evidence>
<evidence type="ECO:0000256" key="2">
    <source>
        <dbReference type="ARBA" id="ARBA00022559"/>
    </source>
</evidence>
<dbReference type="InterPro" id="IPR036249">
    <property type="entry name" value="Thioredoxin-like_sf"/>
</dbReference>
<evidence type="ECO:0000313" key="9">
    <source>
        <dbReference type="EMBL" id="GFH55061.1"/>
    </source>
</evidence>
<organism evidence="9 10">
    <name type="scientific">Chaetoceros tenuissimus</name>
    <dbReference type="NCBI Taxonomy" id="426638"/>
    <lineage>
        <taxon>Eukaryota</taxon>
        <taxon>Sar</taxon>
        <taxon>Stramenopiles</taxon>
        <taxon>Ochrophyta</taxon>
        <taxon>Bacillariophyta</taxon>
        <taxon>Coscinodiscophyceae</taxon>
        <taxon>Chaetocerotophycidae</taxon>
        <taxon>Chaetocerotales</taxon>
        <taxon>Chaetocerotaceae</taxon>
        <taxon>Chaetoceros</taxon>
    </lineage>
</organism>
<comment type="similarity">
    <text evidence="1 6">Belongs to the peroxiredoxin family. Prx5 subfamily.</text>
</comment>
<dbReference type="EMBL" id="BLLK01000047">
    <property type="protein sequence ID" value="GFH55061.1"/>
    <property type="molecule type" value="Genomic_DNA"/>
</dbReference>
<comment type="caution">
    <text evidence="9">The sequence shown here is derived from an EMBL/GenBank/DDBJ whole genome shotgun (WGS) entry which is preliminary data.</text>
</comment>
<feature type="active site" description="Cysteine sulfenic acid (-SOH) intermediate" evidence="5">
    <location>
        <position position="93"/>
    </location>
</feature>
<evidence type="ECO:0000256" key="7">
    <source>
        <dbReference type="SAM" id="SignalP"/>
    </source>
</evidence>
<comment type="function">
    <text evidence="6">Thiol-specific peroxidase that catalyzes the reduction of hydrogen peroxide and organic hydroperoxides to water and alcohols, respectively. Plays a role in cell protection against oxidative stress by detoxifying peroxides.</text>
</comment>
<keyword evidence="2 6" id="KW-0575">Peroxidase</keyword>
<dbReference type="GO" id="GO:0005737">
    <property type="term" value="C:cytoplasm"/>
    <property type="evidence" value="ECO:0007669"/>
    <property type="project" value="TreeGrafter"/>
</dbReference>
<evidence type="ECO:0000256" key="5">
    <source>
        <dbReference type="PIRSR" id="PIRSR637944-1"/>
    </source>
</evidence>
<dbReference type="Proteomes" id="UP001054902">
    <property type="component" value="Unassembled WGS sequence"/>
</dbReference>
<dbReference type="GO" id="GO:0045454">
    <property type="term" value="P:cell redox homeostasis"/>
    <property type="evidence" value="ECO:0007669"/>
    <property type="project" value="TreeGrafter"/>
</dbReference>
<proteinExistence type="inferred from homology"/>
<gene>
    <name evidence="9" type="ORF">CTEN210_11537</name>
</gene>
<evidence type="ECO:0000256" key="6">
    <source>
        <dbReference type="RuleBase" id="RU366011"/>
    </source>
</evidence>
<feature type="chain" id="PRO_5042290739" evidence="7">
    <location>
        <begin position="18"/>
        <end position="227"/>
    </location>
</feature>
<evidence type="ECO:0000259" key="8">
    <source>
        <dbReference type="PROSITE" id="PS51352"/>
    </source>
</evidence>
<sequence>MPVIPAIILSLATGAAAFSAPAVSSFAAPVAKAEWSEPIAEGATVPSVTFKTRVRIESEDENPFDWKDVTSEDYFAGKRTVVFSLPGAFTPTCSSTHLPGYEAAYEEIKSLGIDEVYCLSVNDAFVMRQWGLHQGLEEDKTIGANGFKNVKLIPDGACHFTRGMGMSCVWDSERGFGERSWRYAAVINDMKVEKLFIEPNFEQNSGPDPFEVSDAKTMVEYLKSASN</sequence>
<dbReference type="Gene3D" id="3.40.30.10">
    <property type="entry name" value="Glutaredoxin"/>
    <property type="match status" value="1"/>
</dbReference>
<feature type="signal peptide" evidence="7">
    <location>
        <begin position="1"/>
        <end position="17"/>
    </location>
</feature>
<keyword evidence="10" id="KW-1185">Reference proteome</keyword>
<name>A0AAD3CZK8_9STRA</name>
<dbReference type="Pfam" id="PF08534">
    <property type="entry name" value="Redoxin"/>
    <property type="match status" value="1"/>
</dbReference>
<evidence type="ECO:0000256" key="1">
    <source>
        <dbReference type="ARBA" id="ARBA00010505"/>
    </source>
</evidence>